<evidence type="ECO:0000256" key="7">
    <source>
        <dbReference type="ARBA" id="ARBA00022833"/>
    </source>
</evidence>
<accession>A0ABW8N031</accession>
<evidence type="ECO:0000256" key="9">
    <source>
        <dbReference type="ARBA" id="ARBA00023049"/>
    </source>
</evidence>
<feature type="transmembrane region" description="Helical" evidence="12">
    <location>
        <begin position="108"/>
        <end position="129"/>
    </location>
</feature>
<keyword evidence="9 11" id="KW-0482">Metalloprotease</keyword>
<feature type="transmembrane region" description="Helical" evidence="12">
    <location>
        <begin position="73"/>
        <end position="102"/>
    </location>
</feature>
<comment type="caution">
    <text evidence="14">The sequence shown here is derived from an EMBL/GenBank/DDBJ whole genome shotgun (WGS) entry which is preliminary data.</text>
</comment>
<evidence type="ECO:0000256" key="11">
    <source>
        <dbReference type="RuleBase" id="RU003983"/>
    </source>
</evidence>
<keyword evidence="2" id="KW-1003">Cell membrane</keyword>
<proteinExistence type="inferred from homology"/>
<dbReference type="GO" id="GO:0008233">
    <property type="term" value="F:peptidase activity"/>
    <property type="evidence" value="ECO:0007669"/>
    <property type="project" value="UniProtKB-KW"/>
</dbReference>
<evidence type="ECO:0000256" key="2">
    <source>
        <dbReference type="ARBA" id="ARBA00022475"/>
    </source>
</evidence>
<keyword evidence="10 12" id="KW-0472">Membrane</keyword>
<comment type="cofactor">
    <cofactor evidence="11">
        <name>Zn(2+)</name>
        <dbReference type="ChEBI" id="CHEBI:29105"/>
    </cofactor>
    <text evidence="11">Binds 1 zinc ion per subunit.</text>
</comment>
<evidence type="ECO:0000313" key="14">
    <source>
        <dbReference type="EMBL" id="MFK4637362.1"/>
    </source>
</evidence>
<keyword evidence="3 11" id="KW-0645">Protease</keyword>
<dbReference type="InterPro" id="IPR050083">
    <property type="entry name" value="HtpX_protease"/>
</dbReference>
<dbReference type="Gene3D" id="3.30.2010.10">
    <property type="entry name" value="Metalloproteases ('zincins'), catalytic domain"/>
    <property type="match status" value="1"/>
</dbReference>
<dbReference type="InterPro" id="IPR001915">
    <property type="entry name" value="Peptidase_M48"/>
</dbReference>
<dbReference type="PANTHER" id="PTHR43221:SF1">
    <property type="entry name" value="PROTEASE HTPX"/>
    <property type="match status" value="1"/>
</dbReference>
<dbReference type="PANTHER" id="PTHR43221">
    <property type="entry name" value="PROTEASE HTPX"/>
    <property type="match status" value="1"/>
</dbReference>
<gene>
    <name evidence="14" type="ORF">ABIA52_000251</name>
</gene>
<dbReference type="GO" id="GO:0006508">
    <property type="term" value="P:proteolysis"/>
    <property type="evidence" value="ECO:0007669"/>
    <property type="project" value="UniProtKB-KW"/>
</dbReference>
<evidence type="ECO:0000256" key="8">
    <source>
        <dbReference type="ARBA" id="ARBA00022989"/>
    </source>
</evidence>
<comment type="similarity">
    <text evidence="11">Belongs to the peptidase M48 family.</text>
</comment>
<evidence type="ECO:0000256" key="1">
    <source>
        <dbReference type="ARBA" id="ARBA00004651"/>
    </source>
</evidence>
<evidence type="ECO:0000313" key="15">
    <source>
        <dbReference type="Proteomes" id="UP001620520"/>
    </source>
</evidence>
<dbReference type="Pfam" id="PF01435">
    <property type="entry name" value="Peptidase_M48"/>
    <property type="match status" value="1"/>
</dbReference>
<keyword evidence="15" id="KW-1185">Reference proteome</keyword>
<comment type="subcellular location">
    <subcellularLocation>
        <location evidence="1">Cell membrane</location>
        <topology evidence="1">Multi-pass membrane protein</topology>
    </subcellularLocation>
</comment>
<sequence length="379" mass="42424">MLPLLRGWRVGPAQLVRNIRHATHIGRAHRTFARGRRFGASLLIRDLGAAVNLNGYASTTAVSRRRRGVDWTVLVKLVGLVPSLLVGLMILVLAGSMIVGAIPQVPAWAGWVPFGLATVWFLLGFLWFAPFVQGFLARWFFQFREPVNAEQLHLDRSWHEVLRRAGLSGRGRYRLWVEDTDALNASAAGGNIVAVTRGALRYHGDHLGAVLAHELGHHLNGHTYPGLLAWWYSRPLAVVRYAVRVVLRVGLGIVRFISYLNVLVALFAYIFIGGTYLMVAFGVIRLILWAWEQSWVAMVVLALAVILGPVMNRQAEFRADRMAVSLGYGPALVEVFREWQSFGFDDQGGRRGLRALYLASHPPLHARIRRIEKQLPLRA</sequence>
<dbReference type="EMBL" id="JBIYEW010000003">
    <property type="protein sequence ID" value="MFK4637362.1"/>
    <property type="molecule type" value="Genomic_DNA"/>
</dbReference>
<evidence type="ECO:0000256" key="5">
    <source>
        <dbReference type="ARBA" id="ARBA00022723"/>
    </source>
</evidence>
<organism evidence="14 15">
    <name type="scientific">Paenarthrobacter histidinolovorans</name>
    <dbReference type="NCBI Taxonomy" id="43664"/>
    <lineage>
        <taxon>Bacteria</taxon>
        <taxon>Bacillati</taxon>
        <taxon>Actinomycetota</taxon>
        <taxon>Actinomycetes</taxon>
        <taxon>Micrococcales</taxon>
        <taxon>Micrococcaceae</taxon>
        <taxon>Paenarthrobacter</taxon>
    </lineage>
</organism>
<name>A0ABW8N031_9MICC</name>
<evidence type="ECO:0000256" key="12">
    <source>
        <dbReference type="SAM" id="Phobius"/>
    </source>
</evidence>
<keyword evidence="8 12" id="KW-1133">Transmembrane helix</keyword>
<keyword evidence="4 12" id="KW-0812">Transmembrane</keyword>
<dbReference type="Proteomes" id="UP001620520">
    <property type="component" value="Unassembled WGS sequence"/>
</dbReference>
<keyword evidence="7 11" id="KW-0862">Zinc</keyword>
<evidence type="ECO:0000256" key="4">
    <source>
        <dbReference type="ARBA" id="ARBA00022692"/>
    </source>
</evidence>
<evidence type="ECO:0000259" key="13">
    <source>
        <dbReference type="Pfam" id="PF01435"/>
    </source>
</evidence>
<feature type="transmembrane region" description="Helical" evidence="12">
    <location>
        <begin position="262"/>
        <end position="288"/>
    </location>
</feature>
<evidence type="ECO:0000256" key="6">
    <source>
        <dbReference type="ARBA" id="ARBA00022801"/>
    </source>
</evidence>
<reference evidence="14 15" key="1">
    <citation type="submission" date="2024-10" db="EMBL/GenBank/DDBJ databases">
        <title>Novel secondary metabolite-producing bacteria for plant disease control.</title>
        <authorList>
            <person name="Chevrette M."/>
        </authorList>
    </citation>
    <scope>NUCLEOTIDE SEQUENCE [LARGE SCALE GENOMIC DNA]</scope>
    <source>
        <strain evidence="14 15">J30 TE3557</strain>
    </source>
</reference>
<protein>
    <submittedName>
        <fullName evidence="14">Zn-dependent protease with chaperone function</fullName>
    </submittedName>
</protein>
<feature type="transmembrane region" description="Helical" evidence="12">
    <location>
        <begin position="294"/>
        <end position="312"/>
    </location>
</feature>
<keyword evidence="5" id="KW-0479">Metal-binding</keyword>
<keyword evidence="6 11" id="KW-0378">Hydrolase</keyword>
<feature type="domain" description="Peptidase M48" evidence="13">
    <location>
        <begin position="149"/>
        <end position="373"/>
    </location>
</feature>
<evidence type="ECO:0000256" key="10">
    <source>
        <dbReference type="ARBA" id="ARBA00023136"/>
    </source>
</evidence>
<evidence type="ECO:0000256" key="3">
    <source>
        <dbReference type="ARBA" id="ARBA00022670"/>
    </source>
</evidence>